<dbReference type="PROSITE" id="PS51338">
    <property type="entry name" value="IMD"/>
    <property type="match status" value="1"/>
</dbReference>
<sequence length="98" mass="10870">MSAAQASPNSEFISLSNNLLSELKNSYPFWEDLVAKSGKFHSALKVVIQTSSVFIDAIQKVADLASRTYGGSREIGTCLTRLCLRQRRLETKLKSMSK</sequence>
<dbReference type="PANTHER" id="PTHR15708">
    <property type="entry name" value="ACTIN BUNDLING/MISSING IN METASTASIS-RELATED"/>
    <property type="match status" value="1"/>
</dbReference>
<dbReference type="Proteomes" id="UP000748531">
    <property type="component" value="Unassembled WGS sequence"/>
</dbReference>
<dbReference type="GO" id="GO:0005543">
    <property type="term" value="F:phospholipid binding"/>
    <property type="evidence" value="ECO:0007669"/>
    <property type="project" value="TreeGrafter"/>
</dbReference>
<evidence type="ECO:0000313" key="2">
    <source>
        <dbReference type="EMBL" id="KAF5399043.1"/>
    </source>
</evidence>
<dbReference type="GO" id="GO:0003779">
    <property type="term" value="F:actin binding"/>
    <property type="evidence" value="ECO:0007669"/>
    <property type="project" value="InterPro"/>
</dbReference>
<dbReference type="GO" id="GO:0007009">
    <property type="term" value="P:plasma membrane organization"/>
    <property type="evidence" value="ECO:0007669"/>
    <property type="project" value="InterPro"/>
</dbReference>
<dbReference type="GO" id="GO:0015629">
    <property type="term" value="C:actin cytoskeleton"/>
    <property type="evidence" value="ECO:0007669"/>
    <property type="project" value="TreeGrafter"/>
</dbReference>
<feature type="domain" description="IMD" evidence="1">
    <location>
        <begin position="1"/>
        <end position="98"/>
    </location>
</feature>
<dbReference type="InterPro" id="IPR030127">
    <property type="entry name" value="MTSS1/MTSS2"/>
</dbReference>
<proteinExistence type="predicted"/>
<dbReference type="AlphaFoldDB" id="A0A8J4T5A9"/>
<evidence type="ECO:0000259" key="1">
    <source>
        <dbReference type="PROSITE" id="PS51338"/>
    </source>
</evidence>
<reference evidence="2" key="1">
    <citation type="submission" date="2019-05" db="EMBL/GenBank/DDBJ databases">
        <title>Annotation for the trematode Paragonimus heterotremus.</title>
        <authorList>
            <person name="Choi Y.-J."/>
        </authorList>
    </citation>
    <scope>NUCLEOTIDE SEQUENCE</scope>
    <source>
        <strain evidence="2">LC</strain>
    </source>
</reference>
<dbReference type="Pfam" id="PF08397">
    <property type="entry name" value="IMD"/>
    <property type="match status" value="1"/>
</dbReference>
<evidence type="ECO:0000313" key="3">
    <source>
        <dbReference type="Proteomes" id="UP000748531"/>
    </source>
</evidence>
<dbReference type="GO" id="GO:0009898">
    <property type="term" value="C:cytoplasmic side of plasma membrane"/>
    <property type="evidence" value="ECO:0007669"/>
    <property type="project" value="TreeGrafter"/>
</dbReference>
<dbReference type="PANTHER" id="PTHR15708:SF4">
    <property type="entry name" value="FI21477P1-RELATED"/>
    <property type="match status" value="1"/>
</dbReference>
<dbReference type="InterPro" id="IPR027267">
    <property type="entry name" value="AH/BAR_dom_sf"/>
</dbReference>
<dbReference type="EMBL" id="LUCH01004411">
    <property type="protein sequence ID" value="KAF5399043.1"/>
    <property type="molecule type" value="Genomic_DNA"/>
</dbReference>
<protein>
    <recommendedName>
        <fullName evidence="1">IMD domain-containing protein</fullName>
    </recommendedName>
</protein>
<organism evidence="2 3">
    <name type="scientific">Paragonimus heterotremus</name>
    <dbReference type="NCBI Taxonomy" id="100268"/>
    <lineage>
        <taxon>Eukaryota</taxon>
        <taxon>Metazoa</taxon>
        <taxon>Spiralia</taxon>
        <taxon>Lophotrochozoa</taxon>
        <taxon>Platyhelminthes</taxon>
        <taxon>Trematoda</taxon>
        <taxon>Digenea</taxon>
        <taxon>Plagiorchiida</taxon>
        <taxon>Troglotremata</taxon>
        <taxon>Troglotrematidae</taxon>
        <taxon>Paragonimus</taxon>
    </lineage>
</organism>
<name>A0A8J4T5A9_9TREM</name>
<dbReference type="InterPro" id="IPR013606">
    <property type="entry name" value="I-BAR_dom"/>
</dbReference>
<dbReference type="SUPFAM" id="SSF103657">
    <property type="entry name" value="BAR/IMD domain-like"/>
    <property type="match status" value="1"/>
</dbReference>
<accession>A0A8J4T5A9</accession>
<comment type="caution">
    <text evidence="2">The sequence shown here is derived from an EMBL/GenBank/DDBJ whole genome shotgun (WGS) entry which is preliminary data.</text>
</comment>
<gene>
    <name evidence="2" type="ORF">PHET_07312</name>
</gene>
<keyword evidence="3" id="KW-1185">Reference proteome</keyword>
<dbReference type="OrthoDB" id="10061327at2759"/>
<dbReference type="GO" id="GO:0030031">
    <property type="term" value="P:cell projection assembly"/>
    <property type="evidence" value="ECO:0007669"/>
    <property type="project" value="TreeGrafter"/>
</dbReference>
<dbReference type="Gene3D" id="1.20.1270.60">
    <property type="entry name" value="Arfaptin homology (AH) domain/BAR domain"/>
    <property type="match status" value="1"/>
</dbReference>